<dbReference type="InterPro" id="IPR006363">
    <property type="entry name" value="Cbl_synth_CobJ/CibH_dom"/>
</dbReference>
<dbReference type="Gene3D" id="3.30.950.10">
    <property type="entry name" value="Methyltransferase, Cobalt-precorrin-4 Transmethylase, Domain 2"/>
    <property type="match status" value="1"/>
</dbReference>
<comment type="pathway">
    <text evidence="1">Cofactor biosynthesis; adenosylcobalamin biosynthesis.</text>
</comment>
<evidence type="ECO:0000256" key="4">
    <source>
        <dbReference type="ARBA" id="ARBA00022679"/>
    </source>
</evidence>
<dbReference type="SUPFAM" id="SSF53790">
    <property type="entry name" value="Tetrapyrrole methylase"/>
    <property type="match status" value="1"/>
</dbReference>
<evidence type="ECO:0000256" key="3">
    <source>
        <dbReference type="ARBA" id="ARBA00022603"/>
    </source>
</evidence>
<dbReference type="PANTHER" id="PTHR47036:SF1">
    <property type="entry name" value="COBALT-FACTOR III C(17)-METHYLTRANSFERASE-RELATED"/>
    <property type="match status" value="1"/>
</dbReference>
<sequence length="263" mass="27861">MTFPRGRLAIVGLGPGGAPWRTPAADALLTEATDLVGYTTYLDMVEARPAGQVRHRSDNRAEGQRAAHALDLAAEGRSVAVVSSGDPGVFAMAAAVMEQLDRPDRPASWEDVEVIVSPGVSAAHAAAARAGAPLGHDFATISLSDNLKPWSVIESRLAAAAGADFVLALYNPASRHRPFQLGRALTVIGAHRRPDTPVVVARDIGRPAERVDVVPLADLDPAVVDMRTVLIVGSSQTRMVDVPGWDRRGVYTPRRYPEVSADG</sequence>
<comment type="caution">
    <text evidence="7">The sequence shown here is derived from an EMBL/GenBank/DDBJ whole genome shotgun (WGS) entry which is preliminary data.</text>
</comment>
<accession>A0ABW9QU60</accession>
<protein>
    <submittedName>
        <fullName evidence="7">Precorrin-3B C(17)-methyltransferase</fullName>
        <ecNumber evidence="7">2.1.1.131</ecNumber>
    </submittedName>
</protein>
<evidence type="ECO:0000256" key="1">
    <source>
        <dbReference type="ARBA" id="ARBA00004953"/>
    </source>
</evidence>
<dbReference type="NCBIfam" id="TIGR01466">
    <property type="entry name" value="cobJ_cbiH"/>
    <property type="match status" value="1"/>
</dbReference>
<dbReference type="InterPro" id="IPR000878">
    <property type="entry name" value="4pyrrol_Mease"/>
</dbReference>
<dbReference type="GO" id="GO:0030789">
    <property type="term" value="F:precorrin-3B C17-methyltransferase activity"/>
    <property type="evidence" value="ECO:0007669"/>
    <property type="project" value="UniProtKB-EC"/>
</dbReference>
<keyword evidence="8" id="KW-1185">Reference proteome</keyword>
<dbReference type="Gene3D" id="3.40.1010.10">
    <property type="entry name" value="Cobalt-precorrin-4 Transmethylase, Domain 1"/>
    <property type="match status" value="1"/>
</dbReference>
<dbReference type="Pfam" id="PF00590">
    <property type="entry name" value="TP_methylase"/>
    <property type="match status" value="1"/>
</dbReference>
<evidence type="ECO:0000313" key="8">
    <source>
        <dbReference type="Proteomes" id="UP000437736"/>
    </source>
</evidence>
<dbReference type="InterPro" id="IPR051810">
    <property type="entry name" value="Precorrin_MeTrfase"/>
</dbReference>
<dbReference type="EC" id="2.1.1.131" evidence="7"/>
<dbReference type="CDD" id="cd11646">
    <property type="entry name" value="Precorrin_3B_C17_MT"/>
    <property type="match status" value="1"/>
</dbReference>
<dbReference type="Proteomes" id="UP000437736">
    <property type="component" value="Unassembled WGS sequence"/>
</dbReference>
<name>A0ABW9QU60_9ACTN</name>
<organism evidence="7 8">
    <name type="scientific">Acidiferrimicrobium australe</name>
    <dbReference type="NCBI Taxonomy" id="2664430"/>
    <lineage>
        <taxon>Bacteria</taxon>
        <taxon>Bacillati</taxon>
        <taxon>Actinomycetota</taxon>
        <taxon>Acidimicrobiia</taxon>
        <taxon>Acidimicrobiales</taxon>
        <taxon>Acidimicrobiaceae</taxon>
        <taxon>Acidiferrimicrobium</taxon>
    </lineage>
</organism>
<evidence type="ECO:0000259" key="6">
    <source>
        <dbReference type="Pfam" id="PF00590"/>
    </source>
</evidence>
<dbReference type="GO" id="GO:0032259">
    <property type="term" value="P:methylation"/>
    <property type="evidence" value="ECO:0007669"/>
    <property type="project" value="UniProtKB-KW"/>
</dbReference>
<evidence type="ECO:0000313" key="7">
    <source>
        <dbReference type="EMBL" id="MST32964.1"/>
    </source>
</evidence>
<evidence type="ECO:0000256" key="2">
    <source>
        <dbReference type="ARBA" id="ARBA00022573"/>
    </source>
</evidence>
<keyword evidence="5" id="KW-0949">S-adenosyl-L-methionine</keyword>
<gene>
    <name evidence="7" type="primary">cobJ</name>
    <name evidence="7" type="ORF">GHK86_09570</name>
</gene>
<keyword evidence="2" id="KW-0169">Cobalamin biosynthesis</keyword>
<reference evidence="7 8" key="1">
    <citation type="submission" date="2019-11" db="EMBL/GenBank/DDBJ databases">
        <title>Acidiferrimicrobium australis gen. nov., sp. nov., an acidophilic and obligately heterotrophic, member of the Actinobacteria that catalyses dissimilatory oxido- reduction of iron isolated from metal-rich acidic water in Chile.</title>
        <authorList>
            <person name="Gonzalez D."/>
            <person name="Huber K."/>
            <person name="Hedrich S."/>
            <person name="Rojas-Villalobos C."/>
            <person name="Quatrini R."/>
            <person name="Dinamarca M.A."/>
            <person name="Schwarz A."/>
            <person name="Canales C."/>
            <person name="Nancucheo I."/>
        </authorList>
    </citation>
    <scope>NUCLEOTIDE SEQUENCE [LARGE SCALE GENOMIC DNA]</scope>
    <source>
        <strain evidence="7 8">USS-CCA1</strain>
    </source>
</reference>
<evidence type="ECO:0000256" key="5">
    <source>
        <dbReference type="ARBA" id="ARBA00022691"/>
    </source>
</evidence>
<dbReference type="InterPro" id="IPR014777">
    <property type="entry name" value="4pyrrole_Mease_sub1"/>
</dbReference>
<dbReference type="PANTHER" id="PTHR47036">
    <property type="entry name" value="COBALT-FACTOR III C(17)-METHYLTRANSFERASE-RELATED"/>
    <property type="match status" value="1"/>
</dbReference>
<dbReference type="InterPro" id="IPR014776">
    <property type="entry name" value="4pyrrole_Mease_sub2"/>
</dbReference>
<dbReference type="InterPro" id="IPR035996">
    <property type="entry name" value="4pyrrol_Methylase_sf"/>
</dbReference>
<keyword evidence="4 7" id="KW-0808">Transferase</keyword>
<proteinExistence type="predicted"/>
<keyword evidence="3 7" id="KW-0489">Methyltransferase</keyword>
<feature type="domain" description="Tetrapyrrole methylase" evidence="6">
    <location>
        <begin position="7"/>
        <end position="219"/>
    </location>
</feature>
<dbReference type="EMBL" id="WJHE01000444">
    <property type="protein sequence ID" value="MST32964.1"/>
    <property type="molecule type" value="Genomic_DNA"/>
</dbReference>